<dbReference type="EMBL" id="BK015822">
    <property type="protein sequence ID" value="DAE26684.1"/>
    <property type="molecule type" value="Genomic_DNA"/>
</dbReference>
<evidence type="ECO:0000313" key="1">
    <source>
        <dbReference type="EMBL" id="DAE26684.1"/>
    </source>
</evidence>
<protein>
    <submittedName>
        <fullName evidence="1">Uncharacterized protein</fullName>
    </submittedName>
</protein>
<sequence>MSLKVKLALKTAKCMVYAYKMRNFATNKPILELWKKYI</sequence>
<proteinExistence type="predicted"/>
<name>A0A8S5R6R7_9CAUD</name>
<organism evidence="1">
    <name type="scientific">Myoviridae sp. ctBoB21</name>
    <dbReference type="NCBI Taxonomy" id="2827287"/>
    <lineage>
        <taxon>Viruses</taxon>
        <taxon>Duplodnaviria</taxon>
        <taxon>Heunggongvirae</taxon>
        <taxon>Uroviricota</taxon>
        <taxon>Caudoviricetes</taxon>
    </lineage>
</organism>
<reference evidence="1" key="1">
    <citation type="journal article" date="2021" name="Proc. Natl. Acad. Sci. U.S.A.">
        <title>A Catalog of Tens of Thousands of Viruses from Human Metagenomes Reveals Hidden Associations with Chronic Diseases.</title>
        <authorList>
            <person name="Tisza M.J."/>
            <person name="Buck C.B."/>
        </authorList>
    </citation>
    <scope>NUCLEOTIDE SEQUENCE</scope>
    <source>
        <strain evidence="1">CtBoB21</strain>
    </source>
</reference>
<accession>A0A8S5R6R7</accession>